<evidence type="ECO:0000256" key="10">
    <source>
        <dbReference type="RuleBase" id="RU363043"/>
    </source>
</evidence>
<dbReference type="GO" id="GO:0035435">
    <property type="term" value="P:phosphate ion transmembrane transport"/>
    <property type="evidence" value="ECO:0007669"/>
    <property type="project" value="InterPro"/>
</dbReference>
<keyword evidence="5 10" id="KW-1003">Cell membrane</keyword>
<dbReference type="PANTHER" id="PTHR42922">
    <property type="entry name" value="PHOSPHATE TRANSPORT SYSTEM PERMEASE PROTEIN PSTA"/>
    <property type="match status" value="1"/>
</dbReference>
<dbReference type="InterPro" id="IPR035906">
    <property type="entry name" value="MetI-like_sf"/>
</dbReference>
<dbReference type="InterPro" id="IPR000515">
    <property type="entry name" value="MetI-like"/>
</dbReference>
<feature type="transmembrane region" description="Helical" evidence="10">
    <location>
        <begin position="64"/>
        <end position="85"/>
    </location>
</feature>
<evidence type="ECO:0000256" key="1">
    <source>
        <dbReference type="ARBA" id="ARBA00003510"/>
    </source>
</evidence>
<comment type="caution">
    <text evidence="13">The sequence shown here is derived from an EMBL/GenBank/DDBJ whole genome shotgun (WGS) entry which is preliminary data.</text>
</comment>
<comment type="subcellular location">
    <subcellularLocation>
        <location evidence="2 10">Cell membrane</location>
        <topology evidence="2 10">Multi-pass membrane protein</topology>
    </subcellularLocation>
</comment>
<reference evidence="13 14" key="1">
    <citation type="submission" date="2020-07" db="EMBL/GenBank/DDBJ databases">
        <authorList>
            <person name="Khare M."/>
        </authorList>
    </citation>
    <scope>NUCLEOTIDE SEQUENCE [LARGE SCALE GENOMIC DNA]</scope>
    <source>
        <strain evidence="13 14">P8776</strain>
    </source>
</reference>
<evidence type="ECO:0000313" key="13">
    <source>
        <dbReference type="EMBL" id="MBA4505144.1"/>
    </source>
</evidence>
<evidence type="ECO:0000256" key="11">
    <source>
        <dbReference type="SAM" id="MobiDB-lite"/>
    </source>
</evidence>
<evidence type="ECO:0000256" key="3">
    <source>
        <dbReference type="ARBA" id="ARBA00007069"/>
    </source>
</evidence>
<dbReference type="RefSeq" id="WP_181729799.1">
    <property type="nucleotide sequence ID" value="NZ_JACEOR010000289.1"/>
</dbReference>
<feature type="transmembrane region" description="Helical" evidence="10">
    <location>
        <begin position="188"/>
        <end position="205"/>
    </location>
</feature>
<sequence>MSTAVPNNGSHSASADASTVRSTTTGSSTVATATTTPARGESGDGTPFTEISSGRKTTNSIMGLLMWACMIIALIPLMWLLFTVISRGAGAVFSVDWWTQDMLGVRNSAEGGGALHAIAGTIMQTLVASVFSIPIGIFTAIYLVEYSNGNRLGKLTTFMVDILSGVPSIVAALFIYALWITVLGQQRSGFAVSLALILLMVPIVVRNTEEMLRVVPMDLREASYALGVPKWKTIARIVLPTALSGIVTGVMLAVARVMGESAPVLILVGSTPVTNWFGMFDQPQSSLPLFMLDMWKSGATGAANDRLWGAALTLVIMVVSLNIIARLIASKFSVKK</sequence>
<evidence type="ECO:0000256" key="6">
    <source>
        <dbReference type="ARBA" id="ARBA00022592"/>
    </source>
</evidence>
<dbReference type="NCBIfam" id="TIGR00974">
    <property type="entry name" value="3a0107s02c"/>
    <property type="match status" value="1"/>
</dbReference>
<dbReference type="Proteomes" id="UP000580709">
    <property type="component" value="Unassembled WGS sequence"/>
</dbReference>
<dbReference type="AlphaFoldDB" id="A0A838WTR3"/>
<feature type="transmembrane region" description="Helical" evidence="10">
    <location>
        <begin position="122"/>
        <end position="144"/>
    </location>
</feature>
<keyword evidence="8 10" id="KW-1133">Transmembrane helix</keyword>
<feature type="domain" description="ABC transmembrane type-1" evidence="12">
    <location>
        <begin position="118"/>
        <end position="329"/>
    </location>
</feature>
<evidence type="ECO:0000256" key="2">
    <source>
        <dbReference type="ARBA" id="ARBA00004651"/>
    </source>
</evidence>
<dbReference type="GO" id="GO:0005315">
    <property type="term" value="F:phosphate transmembrane transporter activity"/>
    <property type="evidence" value="ECO:0007669"/>
    <property type="project" value="InterPro"/>
</dbReference>
<dbReference type="PROSITE" id="PS50928">
    <property type="entry name" value="ABC_TM1"/>
    <property type="match status" value="1"/>
</dbReference>
<accession>A0A838WTR3</accession>
<dbReference type="SUPFAM" id="SSF161098">
    <property type="entry name" value="MetI-like"/>
    <property type="match status" value="1"/>
</dbReference>
<feature type="transmembrane region" description="Helical" evidence="10">
    <location>
        <begin position="237"/>
        <end position="258"/>
    </location>
</feature>
<dbReference type="InterPro" id="IPR005672">
    <property type="entry name" value="Phosphate_PstA"/>
</dbReference>
<comment type="similarity">
    <text evidence="3 10">Belongs to the binding-protein-dependent transport system permease family. CysTW subfamily.</text>
</comment>
<organism evidence="13 14">
    <name type="scientific">Corynebacterium sanguinis</name>
    <dbReference type="NCBI Taxonomy" id="2594913"/>
    <lineage>
        <taxon>Bacteria</taxon>
        <taxon>Bacillati</taxon>
        <taxon>Actinomycetota</taxon>
        <taxon>Actinomycetes</taxon>
        <taxon>Mycobacteriales</taxon>
        <taxon>Corynebacteriaceae</taxon>
        <taxon>Corynebacterium</taxon>
    </lineage>
</organism>
<keyword evidence="14" id="KW-1185">Reference proteome</keyword>
<keyword evidence="7 10" id="KW-0812">Transmembrane</keyword>
<evidence type="ECO:0000259" key="12">
    <source>
        <dbReference type="PROSITE" id="PS50928"/>
    </source>
</evidence>
<name>A0A838WTR3_9CORY</name>
<feature type="transmembrane region" description="Helical" evidence="10">
    <location>
        <begin position="307"/>
        <end position="329"/>
    </location>
</feature>
<feature type="compositionally biased region" description="Polar residues" evidence="11">
    <location>
        <begin position="1"/>
        <end position="16"/>
    </location>
</feature>
<keyword evidence="6" id="KW-0592">Phosphate transport</keyword>
<comment type="function">
    <text evidence="1">Part of the binding-protein-dependent transport system for phosphate; probably responsible for the translocation of the substrate across the membrane.</text>
</comment>
<keyword evidence="9 10" id="KW-0472">Membrane</keyword>
<feature type="transmembrane region" description="Helical" evidence="10">
    <location>
        <begin position="156"/>
        <end position="182"/>
    </location>
</feature>
<protein>
    <recommendedName>
        <fullName evidence="10">Phosphate transport system permease protein PstA</fullName>
    </recommendedName>
</protein>
<feature type="region of interest" description="Disordered" evidence="11">
    <location>
        <begin position="1"/>
        <end position="52"/>
    </location>
</feature>
<dbReference type="PANTHER" id="PTHR42922:SF1">
    <property type="entry name" value="PHOSPHATE TRANSPORT SYSTEM PERMEASE PROTEIN PSTA"/>
    <property type="match status" value="1"/>
</dbReference>
<dbReference type="Pfam" id="PF00528">
    <property type="entry name" value="BPD_transp_1"/>
    <property type="match status" value="1"/>
</dbReference>
<dbReference type="InterPro" id="IPR051408">
    <property type="entry name" value="Phosphate_transprt_permease"/>
</dbReference>
<evidence type="ECO:0000256" key="5">
    <source>
        <dbReference type="ARBA" id="ARBA00022475"/>
    </source>
</evidence>
<evidence type="ECO:0000313" key="14">
    <source>
        <dbReference type="Proteomes" id="UP000580709"/>
    </source>
</evidence>
<dbReference type="CDD" id="cd06261">
    <property type="entry name" value="TM_PBP2"/>
    <property type="match status" value="1"/>
</dbReference>
<dbReference type="EMBL" id="JACEOR010000289">
    <property type="protein sequence ID" value="MBA4505144.1"/>
    <property type="molecule type" value="Genomic_DNA"/>
</dbReference>
<evidence type="ECO:0000256" key="8">
    <source>
        <dbReference type="ARBA" id="ARBA00022989"/>
    </source>
</evidence>
<evidence type="ECO:0000256" key="4">
    <source>
        <dbReference type="ARBA" id="ARBA00022448"/>
    </source>
</evidence>
<dbReference type="GO" id="GO:0005886">
    <property type="term" value="C:plasma membrane"/>
    <property type="evidence" value="ECO:0007669"/>
    <property type="project" value="UniProtKB-SubCell"/>
</dbReference>
<evidence type="ECO:0000256" key="9">
    <source>
        <dbReference type="ARBA" id="ARBA00023136"/>
    </source>
</evidence>
<evidence type="ECO:0000256" key="7">
    <source>
        <dbReference type="ARBA" id="ARBA00022692"/>
    </source>
</evidence>
<gene>
    <name evidence="13" type="primary">pstA</name>
    <name evidence="13" type="ORF">H0H28_07365</name>
</gene>
<keyword evidence="4" id="KW-0813">Transport</keyword>
<feature type="compositionally biased region" description="Low complexity" evidence="11">
    <location>
        <begin position="17"/>
        <end position="40"/>
    </location>
</feature>
<proteinExistence type="inferred from homology"/>
<dbReference type="Gene3D" id="1.10.3720.10">
    <property type="entry name" value="MetI-like"/>
    <property type="match status" value="1"/>
</dbReference>